<dbReference type="EMBL" id="CP170721">
    <property type="protein sequence ID" value="XIA20338.1"/>
    <property type="molecule type" value="Genomic_DNA"/>
</dbReference>
<dbReference type="InterPro" id="IPR046519">
    <property type="entry name" value="X-Tfes_XVIPCD"/>
</dbReference>
<reference evidence="3" key="1">
    <citation type="submission" date="2024-10" db="EMBL/GenBank/DDBJ databases">
        <authorList>
            <person name="Lesea H.P."/>
            <person name="Kuehl J.V."/>
            <person name="Chandonia J.-M."/>
        </authorList>
    </citation>
    <scope>NUCLEOTIDE SEQUENCE</scope>
    <source>
        <strain evidence="3">FW102-FHT14D07</strain>
    </source>
</reference>
<organism evidence="3">
    <name type="scientific">Rhodanobacter sp. FW102-FHT14D07</name>
    <dbReference type="NCBI Taxonomy" id="3351462"/>
    <lineage>
        <taxon>Bacteria</taxon>
        <taxon>Pseudomonadati</taxon>
        <taxon>Pseudomonadota</taxon>
        <taxon>Gammaproteobacteria</taxon>
        <taxon>Lysobacterales</taxon>
        <taxon>Rhodanobacteraceae</taxon>
        <taxon>Rhodanobacter</taxon>
    </lineage>
</organism>
<accession>A0AB74V0L8</accession>
<gene>
    <name evidence="3" type="ORF">ACFYG5_09515</name>
</gene>
<dbReference type="Gene3D" id="3.40.50.1820">
    <property type="entry name" value="alpha/beta hydrolase"/>
    <property type="match status" value="1"/>
</dbReference>
<proteinExistence type="predicted"/>
<evidence type="ECO:0000313" key="3">
    <source>
        <dbReference type="EMBL" id="XIA20338.1"/>
    </source>
</evidence>
<feature type="domain" description="X-Tfes XVIPCD" evidence="2">
    <location>
        <begin position="413"/>
        <end position="507"/>
    </location>
</feature>
<dbReference type="Pfam" id="PF20410">
    <property type="entry name" value="X-Tfes_XVIPCD"/>
    <property type="match status" value="1"/>
</dbReference>
<protein>
    <submittedName>
        <fullName evidence="3">XVIPCD domain-containing protein</fullName>
    </submittedName>
</protein>
<dbReference type="InterPro" id="IPR029058">
    <property type="entry name" value="AB_hydrolase_fold"/>
</dbReference>
<evidence type="ECO:0000256" key="1">
    <source>
        <dbReference type="SAM" id="MobiDB-lite"/>
    </source>
</evidence>
<feature type="region of interest" description="Disordered" evidence="1">
    <location>
        <begin position="519"/>
        <end position="538"/>
    </location>
</feature>
<dbReference type="RefSeq" id="WP_395117687.1">
    <property type="nucleotide sequence ID" value="NZ_CP170721.1"/>
</dbReference>
<sequence length="538" mass="56950">MSLQPTDYALLSQASYSDPEVEARGPSGVKYKRIELDGKWYRPIAHADNPSTGFQATAYERLDSSHEVVIAYRGTEFDREPRQDGKADVAMAVDNVNPQIPDAMAFTRQVVDLAKSNADYGHYPLNVTVTGHSLGGTLTEIAACEYKLRGATFNAYGAAGLMPGIPEGGSDVIDYVRATDVVSAASRHYGTVHEYATQADIDALARHGYHDSVVLNALTPHAPVLGRIQGDAHAIDNLVPDSKLLGHSIISPENEKLAQAHHAMIDQYRSEIRTARNVVFLGYQTQKPLIEGAALTIRAGEYAGREAVQAYDAARSTVVQGIHAGEHAAYQAYDAARDGLVAGAHATERALSQAAQVTEHAAEAAAEAAARRASQAFDALGSWFAHETPPIPTVSAPASASATTSPATPVTLDQPAHPDHTLFRQAQACVHRIDAHIGRTPDQHSDNLAGALTVAAKAKGMSRIDAVGVQPDGERASAAQHHVGYSTYADVATLTAIHTPLAESSAAALAMPAPAVKNPYAEAPQPQQTMHGPAPGLH</sequence>
<evidence type="ECO:0000259" key="2">
    <source>
        <dbReference type="Pfam" id="PF20410"/>
    </source>
</evidence>
<dbReference type="Pfam" id="PF26363">
    <property type="entry name" value="Phospholipase-like"/>
    <property type="match status" value="1"/>
</dbReference>
<dbReference type="SUPFAM" id="SSF53474">
    <property type="entry name" value="alpha/beta-Hydrolases"/>
    <property type="match status" value="1"/>
</dbReference>
<name>A0AB74V0L8_9GAMM</name>
<dbReference type="AlphaFoldDB" id="A0AB74V0L8"/>